<keyword evidence="2" id="KW-0808">Transferase</keyword>
<reference evidence="2 3" key="1">
    <citation type="submission" date="2015-09" db="EMBL/GenBank/DDBJ databases">
        <title>Genome announcement of multiple Pseudomonas syringae strains.</title>
        <authorList>
            <person name="Thakur S."/>
            <person name="Wang P.W."/>
            <person name="Gong Y."/>
            <person name="Weir B.S."/>
            <person name="Guttman D.S."/>
        </authorList>
    </citation>
    <scope>NUCLEOTIDE SEQUENCE [LARGE SCALE GENOMIC DNA]</scope>
    <source>
        <strain evidence="2 3">ICMP4091</strain>
    </source>
</reference>
<sequence>MHFMKNVPIQSLMTQANLAMREHDYDKALELYTLAVEQNPSLSSLIEFNIKLAKQRRDAADILSAAAAQPARLLQRELSESIAPVEISTQIEPTFTPVKIIDDYTWQIDFSELPTETVSIFEAKPETEKDLIKDLALAIRSHSRVDDGVDYSYASGASPKVNSFVYEAIASSKLFDKAWYIKTYLDVALSGIDPVIHYMRYGWKMGRDPSTKFSTIAYFELNPDVYSAQINPLEHYIFQGLMEGRNFKRFLKIEELGTIDSPPIKRGTYSFIPEKTVKTICLFLPQFHAIPENDKWWGKGFTEWTNVQPAKPQFEGHYQPHVPHEDVGYYNLLKSETLKRQILQAKDYGIDGFCFYFYWFDGKRLLEKPIEMFHKDKSHSMPFCLCWANENWSRRWDGNESDVLMAQKHSDQDDLKFIKYIKKYISDKRYICVDGKPLVVVYRPAELPDAKRTAKIWRDYCRKDGIGEIYLAMTNSFEKSHPDDFGFDAVVDFTPNSAGLSPSSALLENLPDEFEGGLFNYENLVVQSDNYRKEDFTIFRGACPSWDNTARKKNKGYIFLNSSPLLYQKWLDNSIKYVNEYNKGSGENLIFINAWNEWAEGAHLEPDQKYGYAYLESTKMSLVKAAAARAEKIKADNNKLAIVIHAFYVDILKEFISKIQENVSSLKIKLYVSTPYENEKEVEALLNDSGIPYLLAGVQNLGRDILPFMHLARIVAKDEYPIILKLHTKRSKHREDGDKWRNELVDKLVSDGALYKNHQALIKNQSIGVLSPSGHLVPLKNHWGGNAENCARLANRLGFEFEEIIDKEFPAGTMFFAQTKALLPLLNLAIDEDDFDEELGQTDGTFAHAIERIISISSLAAGLDTVEQTSKKSKKPYAFAKIG</sequence>
<proteinExistence type="predicted"/>
<dbReference type="InterPro" id="IPR007739">
    <property type="entry name" value="RgpF"/>
</dbReference>
<dbReference type="AlphaFoldDB" id="A0A0Q0EGW5"/>
<feature type="repeat" description="TPR" evidence="1">
    <location>
        <begin position="9"/>
        <end position="42"/>
    </location>
</feature>
<dbReference type="Proteomes" id="UP000050474">
    <property type="component" value="Unassembled WGS sequence"/>
</dbReference>
<evidence type="ECO:0000313" key="3">
    <source>
        <dbReference type="Proteomes" id="UP000050474"/>
    </source>
</evidence>
<dbReference type="Pfam" id="PF05045">
    <property type="entry name" value="RgpF"/>
    <property type="match status" value="1"/>
</dbReference>
<accession>A0A0Q0EGW5</accession>
<dbReference type="PATRIC" id="fig|129140.3.peg.5352"/>
<dbReference type="CDD" id="cd11579">
    <property type="entry name" value="Glyco_tran_WbsX"/>
    <property type="match status" value="1"/>
</dbReference>
<dbReference type="Gene3D" id="3.20.20.80">
    <property type="entry name" value="Glycosidases"/>
    <property type="match status" value="1"/>
</dbReference>
<dbReference type="InterPro" id="IPR032719">
    <property type="entry name" value="WbsX"/>
</dbReference>
<dbReference type="STRING" id="129140.ALO44_04109"/>
<dbReference type="InterPro" id="IPR019734">
    <property type="entry name" value="TPR_rpt"/>
</dbReference>
<gene>
    <name evidence="2" type="ORF">ALO44_04109</name>
</gene>
<dbReference type="GO" id="GO:0016740">
    <property type="term" value="F:transferase activity"/>
    <property type="evidence" value="ECO:0007669"/>
    <property type="project" value="UniProtKB-KW"/>
</dbReference>
<protein>
    <submittedName>
        <fullName evidence="2">Glycosyltransferase</fullName>
    </submittedName>
</protein>
<dbReference type="PANTHER" id="PTHR41244">
    <property type="entry name" value="RHAMNAN SYNTHESIS F"/>
    <property type="match status" value="1"/>
</dbReference>
<name>A0A0Q0EGW5_9PSED</name>
<dbReference type="Pfam" id="PF14307">
    <property type="entry name" value="Glyco_tran_WbsX"/>
    <property type="match status" value="1"/>
</dbReference>
<dbReference type="PROSITE" id="PS50005">
    <property type="entry name" value="TPR"/>
    <property type="match status" value="1"/>
</dbReference>
<comment type="caution">
    <text evidence="2">The sequence shown here is derived from an EMBL/GenBank/DDBJ whole genome shotgun (WGS) entry which is preliminary data.</text>
</comment>
<evidence type="ECO:0000256" key="1">
    <source>
        <dbReference type="PROSITE-ProRule" id="PRU00339"/>
    </source>
</evidence>
<organism evidence="2 3">
    <name type="scientific">Pseudomonas syringae pv. tagetis</name>
    <dbReference type="NCBI Taxonomy" id="129140"/>
    <lineage>
        <taxon>Bacteria</taxon>
        <taxon>Pseudomonadati</taxon>
        <taxon>Pseudomonadota</taxon>
        <taxon>Gammaproteobacteria</taxon>
        <taxon>Pseudomonadales</taxon>
        <taxon>Pseudomonadaceae</taxon>
        <taxon>Pseudomonas</taxon>
    </lineage>
</organism>
<evidence type="ECO:0000313" key="2">
    <source>
        <dbReference type="EMBL" id="KPY85529.1"/>
    </source>
</evidence>
<keyword evidence="1" id="KW-0802">TPR repeat</keyword>
<dbReference type="EMBL" id="LJRM01000102">
    <property type="protein sequence ID" value="KPY85529.1"/>
    <property type="molecule type" value="Genomic_DNA"/>
</dbReference>
<dbReference type="PANTHER" id="PTHR41244:SF1">
    <property type="entry name" value="GLYCOSYLTRANSFERASE"/>
    <property type="match status" value="1"/>
</dbReference>